<dbReference type="Proteomes" id="UP000095621">
    <property type="component" value="Unassembled WGS sequence"/>
</dbReference>
<dbReference type="AlphaFoldDB" id="A0A174YYU3"/>
<evidence type="ECO:0000313" key="1">
    <source>
        <dbReference type="EMBL" id="CUQ78767.1"/>
    </source>
</evidence>
<evidence type="ECO:0000313" key="2">
    <source>
        <dbReference type="Proteomes" id="UP000095621"/>
    </source>
</evidence>
<protein>
    <submittedName>
        <fullName evidence="1">Uncharacterized protein</fullName>
    </submittedName>
</protein>
<organism evidence="1 2">
    <name type="scientific">Lachnospira eligens</name>
    <dbReference type="NCBI Taxonomy" id="39485"/>
    <lineage>
        <taxon>Bacteria</taxon>
        <taxon>Bacillati</taxon>
        <taxon>Bacillota</taxon>
        <taxon>Clostridia</taxon>
        <taxon>Lachnospirales</taxon>
        <taxon>Lachnospiraceae</taxon>
        <taxon>Lachnospira</taxon>
    </lineage>
</organism>
<dbReference type="EMBL" id="CZBU01000005">
    <property type="protein sequence ID" value="CUQ78767.1"/>
    <property type="molecule type" value="Genomic_DNA"/>
</dbReference>
<reference evidence="1 2" key="1">
    <citation type="submission" date="2015-09" db="EMBL/GenBank/DDBJ databases">
        <authorList>
            <consortium name="Pathogen Informatics"/>
        </authorList>
    </citation>
    <scope>NUCLEOTIDE SEQUENCE [LARGE SCALE GENOMIC DNA]</scope>
    <source>
        <strain evidence="1 2">2789STDY5834875</strain>
    </source>
</reference>
<proteinExistence type="predicted"/>
<gene>
    <name evidence="1" type="ORF">ERS852490_02416</name>
</gene>
<name>A0A174YYU3_9FIRM</name>
<accession>A0A174YYU3</accession>
<sequence length="30" mass="3515">MIMTYKNVEELSKGADICEFSVNYIDFIKL</sequence>